<evidence type="ECO:0000256" key="1">
    <source>
        <dbReference type="SAM" id="MobiDB-lite"/>
    </source>
</evidence>
<feature type="compositionally biased region" description="Basic and acidic residues" evidence="1">
    <location>
        <begin position="221"/>
        <end position="235"/>
    </location>
</feature>
<gene>
    <name evidence="2" type="ORF">BDV30DRAFT_107630</name>
</gene>
<feature type="region of interest" description="Disordered" evidence="1">
    <location>
        <begin position="1"/>
        <end position="249"/>
    </location>
</feature>
<keyword evidence="3" id="KW-1185">Reference proteome</keyword>
<organism evidence="2 3">
    <name type="scientific">Aspergillus minisclerotigenes</name>
    <dbReference type="NCBI Taxonomy" id="656917"/>
    <lineage>
        <taxon>Eukaryota</taxon>
        <taxon>Fungi</taxon>
        <taxon>Dikarya</taxon>
        <taxon>Ascomycota</taxon>
        <taxon>Pezizomycotina</taxon>
        <taxon>Eurotiomycetes</taxon>
        <taxon>Eurotiomycetidae</taxon>
        <taxon>Eurotiales</taxon>
        <taxon>Aspergillaceae</taxon>
        <taxon>Aspergillus</taxon>
        <taxon>Aspergillus subgen. Circumdati</taxon>
    </lineage>
</organism>
<accession>A0A5N6J672</accession>
<feature type="compositionally biased region" description="Basic and acidic residues" evidence="1">
    <location>
        <begin position="82"/>
        <end position="96"/>
    </location>
</feature>
<feature type="compositionally biased region" description="Basic and acidic residues" evidence="1">
    <location>
        <begin position="113"/>
        <end position="128"/>
    </location>
</feature>
<dbReference type="AlphaFoldDB" id="A0A5N6J672"/>
<evidence type="ECO:0000313" key="3">
    <source>
        <dbReference type="Proteomes" id="UP000326289"/>
    </source>
</evidence>
<feature type="compositionally biased region" description="Gly residues" evidence="1">
    <location>
        <begin position="210"/>
        <end position="220"/>
    </location>
</feature>
<dbReference type="Proteomes" id="UP000326289">
    <property type="component" value="Unassembled WGS sequence"/>
</dbReference>
<evidence type="ECO:0000313" key="2">
    <source>
        <dbReference type="EMBL" id="KAB8273697.1"/>
    </source>
</evidence>
<feature type="compositionally biased region" description="Low complexity" evidence="1">
    <location>
        <begin position="130"/>
        <end position="139"/>
    </location>
</feature>
<dbReference type="EMBL" id="ML732794">
    <property type="protein sequence ID" value="KAB8273697.1"/>
    <property type="molecule type" value="Genomic_DNA"/>
</dbReference>
<feature type="compositionally biased region" description="Basic and acidic residues" evidence="1">
    <location>
        <begin position="1"/>
        <end position="12"/>
    </location>
</feature>
<name>A0A5N6J672_9EURO</name>
<reference evidence="2 3" key="1">
    <citation type="submission" date="2019-04" db="EMBL/GenBank/DDBJ databases">
        <title>Fungal friends and foes A comparative genomics study of 23 Aspergillus species from section Flavi.</title>
        <authorList>
            <consortium name="DOE Joint Genome Institute"/>
            <person name="Kjaerbolling I."/>
            <person name="Vesth T.C."/>
            <person name="Frisvad J.C."/>
            <person name="Nybo J.L."/>
            <person name="Theobald S."/>
            <person name="Kildgaard S."/>
            <person name="Petersen T.I."/>
            <person name="Kuo A."/>
            <person name="Sato A."/>
            <person name="Lyhne E.K."/>
            <person name="Kogle M.E."/>
            <person name="Wiebenga A."/>
            <person name="Kun R.S."/>
            <person name="Lubbers R.J."/>
            <person name="Makela M.R."/>
            <person name="Barry K."/>
            <person name="Chovatia M."/>
            <person name="Clum A."/>
            <person name="Daum C."/>
            <person name="Haridas S."/>
            <person name="He G."/>
            <person name="LaButti K."/>
            <person name="Lipzen A."/>
            <person name="Mondo S."/>
            <person name="Pangilinan J."/>
            <person name="Riley R."/>
            <person name="Salamov A."/>
            <person name="Simmons B.A."/>
            <person name="Magnuson J.K."/>
            <person name="Henrissat B."/>
            <person name="Mortensen U.H."/>
            <person name="Larsen T.O."/>
            <person name="De vries R.P."/>
            <person name="Grigoriev I.V."/>
            <person name="Machida M."/>
            <person name="Baker S.E."/>
            <person name="Andersen M.R."/>
        </authorList>
    </citation>
    <scope>NUCLEOTIDE SEQUENCE [LARGE SCALE GENOMIC DNA]</scope>
    <source>
        <strain evidence="2 3">CBS 117635</strain>
    </source>
</reference>
<feature type="compositionally biased region" description="Polar residues" evidence="1">
    <location>
        <begin position="189"/>
        <end position="200"/>
    </location>
</feature>
<feature type="compositionally biased region" description="Polar residues" evidence="1">
    <location>
        <begin position="44"/>
        <end position="69"/>
    </location>
</feature>
<sequence>MPNQDARAEANRDAQGATSDEGHIVVEEVSGQDSSLGSALPRSHSISVPSRHSISQERPSIAPSRTLSDSGRRNSHQPRVRFSADLERPLVEEPRISNHNRRSSRGLTIDTSITRDDRLSVRSPEHRTISPLSPRSALSPPSPQSPDSGRSRSRNRGYSLRRTIFAKNIVSATSPGAVSPNDIELAQPVSPQQETSTENEQISRKSSDGAGQGALTGGGQYERKSTEDEKQEISREVGTCLPVSHMRNG</sequence>
<protein>
    <submittedName>
        <fullName evidence="2">Uncharacterized protein</fullName>
    </submittedName>
</protein>
<proteinExistence type="predicted"/>